<gene>
    <name evidence="2" type="ORF">HDU87_007415</name>
</gene>
<name>A0AAD5TPC4_9FUNG</name>
<evidence type="ECO:0000256" key="1">
    <source>
        <dbReference type="SAM" id="MobiDB-lite"/>
    </source>
</evidence>
<keyword evidence="3" id="KW-1185">Reference proteome</keyword>
<proteinExistence type="predicted"/>
<feature type="region of interest" description="Disordered" evidence="1">
    <location>
        <begin position="363"/>
        <end position="418"/>
    </location>
</feature>
<feature type="compositionally biased region" description="Basic residues" evidence="1">
    <location>
        <begin position="326"/>
        <end position="338"/>
    </location>
</feature>
<comment type="caution">
    <text evidence="2">The sequence shown here is derived from an EMBL/GenBank/DDBJ whole genome shotgun (WGS) entry which is preliminary data.</text>
</comment>
<dbReference type="Proteomes" id="UP001212152">
    <property type="component" value="Unassembled WGS sequence"/>
</dbReference>
<dbReference type="EMBL" id="JADGJQ010000007">
    <property type="protein sequence ID" value="KAJ3182993.1"/>
    <property type="molecule type" value="Genomic_DNA"/>
</dbReference>
<feature type="region of interest" description="Disordered" evidence="1">
    <location>
        <begin position="1"/>
        <end position="73"/>
    </location>
</feature>
<feature type="compositionally biased region" description="Basic and acidic residues" evidence="1">
    <location>
        <begin position="46"/>
        <end position="57"/>
    </location>
</feature>
<feature type="region of interest" description="Disordered" evidence="1">
    <location>
        <begin position="224"/>
        <end position="244"/>
    </location>
</feature>
<organism evidence="2 3">
    <name type="scientific">Geranomyces variabilis</name>
    <dbReference type="NCBI Taxonomy" id="109894"/>
    <lineage>
        <taxon>Eukaryota</taxon>
        <taxon>Fungi</taxon>
        <taxon>Fungi incertae sedis</taxon>
        <taxon>Chytridiomycota</taxon>
        <taxon>Chytridiomycota incertae sedis</taxon>
        <taxon>Chytridiomycetes</taxon>
        <taxon>Spizellomycetales</taxon>
        <taxon>Powellomycetaceae</taxon>
        <taxon>Geranomyces</taxon>
    </lineage>
</organism>
<reference evidence="2" key="1">
    <citation type="submission" date="2020-05" db="EMBL/GenBank/DDBJ databases">
        <title>Phylogenomic resolution of chytrid fungi.</title>
        <authorList>
            <person name="Stajich J.E."/>
            <person name="Amses K."/>
            <person name="Simmons R."/>
            <person name="Seto K."/>
            <person name="Myers J."/>
            <person name="Bonds A."/>
            <person name="Quandt C.A."/>
            <person name="Barry K."/>
            <person name="Liu P."/>
            <person name="Grigoriev I."/>
            <person name="Longcore J.E."/>
            <person name="James T.Y."/>
        </authorList>
    </citation>
    <scope>NUCLEOTIDE SEQUENCE</scope>
    <source>
        <strain evidence="2">JEL0379</strain>
    </source>
</reference>
<dbReference type="AlphaFoldDB" id="A0AAD5TPC4"/>
<sequence length="487" mass="52714">MAPQHRNSLPRTSPLPPGSYDPSVHRLRPRDSYDTYASGQAPLLHRRPDSFTSEAHDRRRMSAQSGGALADLDPSAHYRTSAYSGPSTVDPLAYYTDSSAAQDESRNTIASAAEAAYASQQLYADPYSNAPRPTFHLAAQPSAEQLQQWQVDTQRRRERESMPAGGITLNGWIADDGSSVADSSGLIHQEQYETHWQSDQHYHDAGHAVPAPDQPVPAASYQIEEVDPRSGSASYDAGRKKRSSPVKIKPDVELTSMLRDASTLGIEMSRMDIPPVRVIAATPSDQSIASEMHDSRSHGAMNTSRATNAAPDESFANSSTAAALPRRTRRGRTNKKPHGPLEASLGIAASKGIASTVRSFWESVGEVQPPSRRRRQEPSSSGTAPSVPRRTRPPPTMAPNASFAPGGGSFAQPPRRDATEELSGILDRTFGLDVDEIPVDTSNAFSMSFAPDDASQSFADDRSNYGNSGRYFDRSFSAADASFGGWR</sequence>
<evidence type="ECO:0000313" key="2">
    <source>
        <dbReference type="EMBL" id="KAJ3182993.1"/>
    </source>
</evidence>
<accession>A0AAD5TPC4</accession>
<evidence type="ECO:0000313" key="3">
    <source>
        <dbReference type="Proteomes" id="UP001212152"/>
    </source>
</evidence>
<protein>
    <submittedName>
        <fullName evidence="2">Uncharacterized protein</fullName>
    </submittedName>
</protein>
<feature type="region of interest" description="Disordered" evidence="1">
    <location>
        <begin position="286"/>
        <end position="347"/>
    </location>
</feature>
<feature type="compositionally biased region" description="Low complexity" evidence="1">
    <location>
        <begin position="378"/>
        <end position="388"/>
    </location>
</feature>
<feature type="compositionally biased region" description="Polar residues" evidence="1">
    <location>
        <begin position="1"/>
        <end position="11"/>
    </location>
</feature>